<evidence type="ECO:0000313" key="3">
    <source>
        <dbReference type="Proteomes" id="UP000195152"/>
    </source>
</evidence>
<protein>
    <recommendedName>
        <fullName evidence="1">TniQ domain-containing protein</fullName>
    </recommendedName>
</protein>
<feature type="domain" description="TniQ" evidence="1">
    <location>
        <begin position="35"/>
        <end position="168"/>
    </location>
</feature>
<gene>
    <name evidence="2" type="ORF">BK699_18125</name>
</gene>
<name>A0A242W6C6_BACTU</name>
<evidence type="ECO:0000313" key="2">
    <source>
        <dbReference type="EMBL" id="OTW47092.1"/>
    </source>
</evidence>
<proteinExistence type="predicted"/>
<sequence length="514" mass="61399">MKNSFDIIIVEDRHDLDLYSKRSQLYGLEPMEKGTAYVECLTSYISRLAHAHNISLTNLMLGTIYPCIMETSKRNSFKTEEGKYINGIGKVAQRYVNILEELTNKSDLNQLTLMNWSAILNKSTLINGYKRWCPICFSGWELKGSIVYEPLIWNLKDVKICNIHNLYLQEECPCCKKRIPYFTTYIRLGYCPYCNSNLGNMEYYQYYNFKHIHESDKNIVGTYLDLIKSGSFLTIVPLKEKINYFFTRLLNENKDVSFTNFSKQLNYDRKRMTTWFYGIHIPPIEFWTKMCTILEVSIDTLFLNDIDLKAISPYLQKKKRSKTYKKFEKQDKDKMEHILVLYLDNFDKTRNIMSFSQVADLYGFHHSILSKQFPDLKKLIDEKYREFLKKKKLQEIRNLEKRIGDIIEDESMYKWGIKTALKKFGISYKVARRHFPDLCQKIINNHLEYVKQKSKERIEREKRNIKDFMIHLHNEGIIPTDTTVVNYYPKSVVFKEHFFRRYRTEVRKELGYDF</sequence>
<dbReference type="Pfam" id="PF06527">
    <property type="entry name" value="TniQ"/>
    <property type="match status" value="1"/>
</dbReference>
<dbReference type="EMBL" id="NFCF01000076">
    <property type="protein sequence ID" value="OTW47092.1"/>
    <property type="molecule type" value="Genomic_DNA"/>
</dbReference>
<dbReference type="RefSeq" id="WP_000797843.1">
    <property type="nucleotide sequence ID" value="NZ_NFCF01000076.1"/>
</dbReference>
<dbReference type="InterPro" id="IPR009492">
    <property type="entry name" value="TniQ"/>
</dbReference>
<comment type="caution">
    <text evidence="2">The sequence shown here is derived from an EMBL/GenBank/DDBJ whole genome shotgun (WGS) entry which is preliminary data.</text>
</comment>
<dbReference type="AlphaFoldDB" id="A0A242W6C6"/>
<organism evidence="2 3">
    <name type="scientific">Bacillus thuringiensis serovar mexicanensis</name>
    <dbReference type="NCBI Taxonomy" id="180868"/>
    <lineage>
        <taxon>Bacteria</taxon>
        <taxon>Bacillati</taxon>
        <taxon>Bacillota</taxon>
        <taxon>Bacilli</taxon>
        <taxon>Bacillales</taxon>
        <taxon>Bacillaceae</taxon>
        <taxon>Bacillus</taxon>
        <taxon>Bacillus cereus group</taxon>
    </lineage>
</organism>
<dbReference type="Proteomes" id="UP000195152">
    <property type="component" value="Unassembled WGS sequence"/>
</dbReference>
<reference evidence="2 3" key="1">
    <citation type="submission" date="2016-10" db="EMBL/GenBank/DDBJ databases">
        <title>Comparative genomics of Bacillus thuringiensis reveals a path to pathogens against multiple invertebrate hosts.</title>
        <authorList>
            <person name="Zheng J."/>
            <person name="Gao Q."/>
            <person name="Liu H."/>
            <person name="Peng D."/>
            <person name="Ruan L."/>
            <person name="Sun M."/>
        </authorList>
    </citation>
    <scope>NUCLEOTIDE SEQUENCE [LARGE SCALE GENOMIC DNA]</scope>
    <source>
        <strain evidence="2">BGSC 4AC1</strain>
    </source>
</reference>
<accession>A0A242W6C6</accession>
<evidence type="ECO:0000259" key="1">
    <source>
        <dbReference type="Pfam" id="PF06527"/>
    </source>
</evidence>